<dbReference type="PANTHER" id="PTHR43680">
    <property type="entry name" value="NITRATE REDUCTASE MOLYBDENUM COFACTOR ASSEMBLY CHAPERONE"/>
    <property type="match status" value="1"/>
</dbReference>
<keyword evidence="1" id="KW-0534">Nitrate assimilation</keyword>
<dbReference type="Gene3D" id="1.10.3480.10">
    <property type="entry name" value="TorD-like"/>
    <property type="match status" value="1"/>
</dbReference>
<keyword evidence="3" id="KW-1185">Reference proteome</keyword>
<proteinExistence type="predicted"/>
<dbReference type="STRING" id="1192868.GCA_000304395_01292"/>
<dbReference type="Proteomes" id="UP000245396">
    <property type="component" value="Unassembled WGS sequence"/>
</dbReference>
<dbReference type="InterPro" id="IPR020945">
    <property type="entry name" value="DMSO/NO3_reduct_chaperone"/>
</dbReference>
<reference evidence="2 3" key="1">
    <citation type="submission" date="2018-05" db="EMBL/GenBank/DDBJ databases">
        <title>Genomic Encyclopedia of Type Strains, Phase IV (KMG-IV): sequencing the most valuable type-strain genomes for metagenomic binning, comparative biology and taxonomic classification.</title>
        <authorList>
            <person name="Goeker M."/>
        </authorList>
    </citation>
    <scope>NUCLEOTIDE SEQUENCE [LARGE SCALE GENOMIC DNA]</scope>
    <source>
        <strain evidence="2 3">DSM 6986</strain>
    </source>
</reference>
<dbReference type="InterPro" id="IPR036411">
    <property type="entry name" value="TorD-like_sf"/>
</dbReference>
<dbReference type="Pfam" id="PF02613">
    <property type="entry name" value="Nitrate_red_del"/>
    <property type="match status" value="1"/>
</dbReference>
<evidence type="ECO:0000313" key="3">
    <source>
        <dbReference type="Proteomes" id="UP000245396"/>
    </source>
</evidence>
<dbReference type="SUPFAM" id="SSF89155">
    <property type="entry name" value="TorD-like"/>
    <property type="match status" value="1"/>
</dbReference>
<dbReference type="EMBL" id="QGGG01000008">
    <property type="protein sequence ID" value="PWJ83781.1"/>
    <property type="molecule type" value="Genomic_DNA"/>
</dbReference>
<dbReference type="RefSeq" id="WP_109613218.1">
    <property type="nucleotide sequence ID" value="NZ_QGGG01000008.1"/>
</dbReference>
<dbReference type="PANTHER" id="PTHR43680:SF2">
    <property type="entry name" value="NITRATE REDUCTASE MOLYBDENUM COFACTOR ASSEMBLY CHAPERONE NARJ"/>
    <property type="match status" value="1"/>
</dbReference>
<dbReference type="OrthoDB" id="8478585at2"/>
<evidence type="ECO:0000313" key="2">
    <source>
        <dbReference type="EMBL" id="PWJ83781.1"/>
    </source>
</evidence>
<evidence type="ECO:0000256" key="1">
    <source>
        <dbReference type="ARBA" id="ARBA00023063"/>
    </source>
</evidence>
<dbReference type="AlphaFoldDB" id="A0A316C2D0"/>
<dbReference type="NCBIfam" id="TIGR00684">
    <property type="entry name" value="narJ"/>
    <property type="match status" value="1"/>
</dbReference>
<dbReference type="InterPro" id="IPR003765">
    <property type="entry name" value="NO3_reductase_chaperone_NarJ"/>
</dbReference>
<dbReference type="GO" id="GO:0051082">
    <property type="term" value="F:unfolded protein binding"/>
    <property type="evidence" value="ECO:0007669"/>
    <property type="project" value="InterPro"/>
</dbReference>
<sequence length="207" mass="22937">MNLLFKAFSALLSYPTAEMREALPEIAEVVRGSELVAPREREALLDLIAEIGRDDQLAAEERYVDLFDRGRALSLHLFEHLHGESRDRGSAMVELKQLYAGAGYGLTANELPDYLPVVLEYLSLRDLGEAREMLADCAHILKSIARSLIGRESRYAAVPQALLVIAGQKAVDASAIPPVREHHQTLDRDWFEQPAFGEAADAGRTAR</sequence>
<dbReference type="GO" id="GO:0051131">
    <property type="term" value="P:chaperone-mediated protein complex assembly"/>
    <property type="evidence" value="ECO:0007669"/>
    <property type="project" value="InterPro"/>
</dbReference>
<accession>A0A316C2D0</accession>
<name>A0A316C2D0_PSESE</name>
<dbReference type="GO" id="GO:0016530">
    <property type="term" value="F:metallochaperone activity"/>
    <property type="evidence" value="ECO:0007669"/>
    <property type="project" value="TreeGrafter"/>
</dbReference>
<organism evidence="2 3">
    <name type="scientific">Pseudaminobacter salicylatoxidans</name>
    <dbReference type="NCBI Taxonomy" id="93369"/>
    <lineage>
        <taxon>Bacteria</taxon>
        <taxon>Pseudomonadati</taxon>
        <taxon>Pseudomonadota</taxon>
        <taxon>Alphaproteobacteria</taxon>
        <taxon>Hyphomicrobiales</taxon>
        <taxon>Phyllobacteriaceae</taxon>
        <taxon>Pseudaminobacter</taxon>
    </lineage>
</organism>
<gene>
    <name evidence="2" type="ORF">C7441_108175</name>
</gene>
<comment type="caution">
    <text evidence="2">The sequence shown here is derived from an EMBL/GenBank/DDBJ whole genome shotgun (WGS) entry which is preliminary data.</text>
</comment>
<dbReference type="GO" id="GO:0042128">
    <property type="term" value="P:nitrate assimilation"/>
    <property type="evidence" value="ECO:0007669"/>
    <property type="project" value="UniProtKB-KW"/>
</dbReference>
<protein>
    <submittedName>
        <fullName evidence="2">Respiratory nitrate reductase chaperone NarJ</fullName>
    </submittedName>
</protein>